<dbReference type="InterPro" id="IPR011990">
    <property type="entry name" value="TPR-like_helical_dom_sf"/>
</dbReference>
<evidence type="ECO:0000256" key="3">
    <source>
        <dbReference type="PROSITE-ProRule" id="PRU00339"/>
    </source>
</evidence>
<keyword evidence="2 3" id="KW-0802">TPR repeat</keyword>
<dbReference type="InterPro" id="IPR019734">
    <property type="entry name" value="TPR_rpt"/>
</dbReference>
<dbReference type="KEGG" id="dov:DSCO28_59910"/>
<dbReference type="SUPFAM" id="SSF81901">
    <property type="entry name" value="HCP-like"/>
    <property type="match status" value="1"/>
</dbReference>
<organism evidence="4 5">
    <name type="scientific">Desulfosarcina ovata subsp. sediminis</name>
    <dbReference type="NCBI Taxonomy" id="885957"/>
    <lineage>
        <taxon>Bacteria</taxon>
        <taxon>Pseudomonadati</taxon>
        <taxon>Thermodesulfobacteriota</taxon>
        <taxon>Desulfobacteria</taxon>
        <taxon>Desulfobacterales</taxon>
        <taxon>Desulfosarcinaceae</taxon>
        <taxon>Desulfosarcina</taxon>
    </lineage>
</organism>
<dbReference type="Pfam" id="PF13432">
    <property type="entry name" value="TPR_16"/>
    <property type="match status" value="2"/>
</dbReference>
<dbReference type="PROSITE" id="PS50005">
    <property type="entry name" value="TPR"/>
    <property type="match status" value="1"/>
</dbReference>
<keyword evidence="1" id="KW-0677">Repeat</keyword>
<dbReference type="Proteomes" id="UP000425960">
    <property type="component" value="Chromosome"/>
</dbReference>
<sequence>MYEQHEHGWLWNELEKPGRALPLLKTLAQKKKPDKNWLLLVAVYNTLQQYADAAMTFERVIEIDPAPDYLYNCGVLWLQADKPDKALKSLLRLADATPPKADWFVAMAQAWLIKEQIPKAADAMERAASISKKPQHIHQAGVLRIQLKQADRAIALLTPLAGLPKPKSEWLVALANAWLLKENYLKGATYMEQAAVISGKGKLFHRAAMLWRVEGNIPKTVTLLRKSVSGKTPEHMESLGDIYYALHRYGESCTAYERAATLSGDPNPDARMKAAYAAMKDKQYSRAADNFEAVVSSGAGEESQIRSASQNLAYIEKLRERGNSRD</sequence>
<gene>
    <name evidence="4" type="ORF">DSCO28_59910</name>
</gene>
<feature type="repeat" description="TPR" evidence="3">
    <location>
        <begin position="34"/>
        <end position="67"/>
    </location>
</feature>
<accession>A0A5K7ZYS5</accession>
<dbReference type="RefSeq" id="WP_173179928.1">
    <property type="nucleotide sequence ID" value="NZ_AP021876.1"/>
</dbReference>
<evidence type="ECO:0000256" key="2">
    <source>
        <dbReference type="ARBA" id="ARBA00022803"/>
    </source>
</evidence>
<dbReference type="EMBL" id="AP021876">
    <property type="protein sequence ID" value="BBO85425.1"/>
    <property type="molecule type" value="Genomic_DNA"/>
</dbReference>
<dbReference type="PANTHER" id="PTHR45586">
    <property type="entry name" value="TPR REPEAT-CONTAINING PROTEIN PA4667"/>
    <property type="match status" value="1"/>
</dbReference>
<evidence type="ECO:0008006" key="6">
    <source>
        <dbReference type="Google" id="ProtNLM"/>
    </source>
</evidence>
<evidence type="ECO:0000313" key="4">
    <source>
        <dbReference type="EMBL" id="BBO85425.1"/>
    </source>
</evidence>
<protein>
    <recommendedName>
        <fullName evidence="6">Tetratricopeptide repeat protein</fullName>
    </recommendedName>
</protein>
<dbReference type="PANTHER" id="PTHR45586:SF1">
    <property type="entry name" value="LIPOPOLYSACCHARIDE ASSEMBLY PROTEIN B"/>
    <property type="match status" value="1"/>
</dbReference>
<dbReference type="SUPFAM" id="SSF48452">
    <property type="entry name" value="TPR-like"/>
    <property type="match status" value="1"/>
</dbReference>
<name>A0A5K7ZYS5_9BACT</name>
<reference evidence="4 5" key="1">
    <citation type="submission" date="2019-11" db="EMBL/GenBank/DDBJ databases">
        <title>Comparative genomics of hydrocarbon-degrading Desulfosarcina strains.</title>
        <authorList>
            <person name="Watanabe M."/>
            <person name="Kojima H."/>
            <person name="Fukui M."/>
        </authorList>
    </citation>
    <scope>NUCLEOTIDE SEQUENCE [LARGE SCALE GENOMIC DNA]</scope>
    <source>
        <strain evidence="4 5">28bB2T</strain>
    </source>
</reference>
<evidence type="ECO:0000313" key="5">
    <source>
        <dbReference type="Proteomes" id="UP000425960"/>
    </source>
</evidence>
<proteinExistence type="predicted"/>
<dbReference type="Gene3D" id="1.25.40.10">
    <property type="entry name" value="Tetratricopeptide repeat domain"/>
    <property type="match status" value="2"/>
</dbReference>
<dbReference type="InterPro" id="IPR051012">
    <property type="entry name" value="CellSynth/LPSAsmb/PSIAsmb"/>
</dbReference>
<dbReference type="AlphaFoldDB" id="A0A5K7ZYS5"/>
<evidence type="ECO:0000256" key="1">
    <source>
        <dbReference type="ARBA" id="ARBA00022737"/>
    </source>
</evidence>